<dbReference type="AlphaFoldDB" id="A0A6C0EJT0"/>
<sequence>MSCKVIISAEKIHQSYCIVADDLEWISDDLYKLPGVDIYVDDVSRAVFKNTKAKAFVAIKKNVLIRGKELYSLRPLGKELYEKYERKEITDKDIDKRYSPTEELAEGAYGLVEYYPEENVVVKTIENGDIPQDMVKEIAIYNFLWKIACLPKMYGFSTKNRKLIFERGIRTLADIPPRTIPLKTQKEIMFRLAKCMRSISSQGIIHCDLKPPNIIVMDDGEIQVIDWGLSEIDRTEGQILKKNTSIQTIRYMAPEILVANIYDLGPIQYDSGVDVFSLGLVFSEINTGEAIQGDSFLQQAKGLMVFLADIPKKSIDTRSKIEEKFKQLVEGRPMYDIIRHNLMKDFIKDELLADLIARMLEFNPENRISYDQIIIHPIFQNIHRKNVPRMKKFLNNMPIIPDISVVWNQSNAREEEKESPTPQRPIPAHRRQNPRSWAREDKPISFRVRKILFDWVYDTVRKFGTVRILCLSLQLIDLYIVKRGSVMMRKDLQRYCCAIIYLSSCLMMEFPLEFGDIIYASSNSITSYGLFNAINDVLKTLNGNILIATLWDYTVSRGMKIDSKMLLEQYLKNDIYAQHF</sequence>
<dbReference type="GO" id="GO:0005524">
    <property type="term" value="F:ATP binding"/>
    <property type="evidence" value="ECO:0007669"/>
    <property type="project" value="InterPro"/>
</dbReference>
<dbReference type="GO" id="GO:0044773">
    <property type="term" value="P:mitotic DNA damage checkpoint signaling"/>
    <property type="evidence" value="ECO:0007669"/>
    <property type="project" value="TreeGrafter"/>
</dbReference>
<reference evidence="3" key="1">
    <citation type="journal article" date="2020" name="Nature">
        <title>Giant virus diversity and host interactions through global metagenomics.</title>
        <authorList>
            <person name="Schulz F."/>
            <person name="Roux S."/>
            <person name="Paez-Espino D."/>
            <person name="Jungbluth S."/>
            <person name="Walsh D.A."/>
            <person name="Denef V.J."/>
            <person name="McMahon K.D."/>
            <person name="Konstantinidis K.T."/>
            <person name="Eloe-Fadrosh E.A."/>
            <person name="Kyrpides N.C."/>
            <person name="Woyke T."/>
        </authorList>
    </citation>
    <scope>NUCLEOTIDE SEQUENCE</scope>
    <source>
        <strain evidence="3">GVMAG-M-3300005589-24</strain>
    </source>
</reference>
<protein>
    <recommendedName>
        <fullName evidence="2">Protein kinase domain-containing protein</fullName>
    </recommendedName>
</protein>
<dbReference type="SUPFAM" id="SSF56112">
    <property type="entry name" value="Protein kinase-like (PK-like)"/>
    <property type="match status" value="1"/>
</dbReference>
<dbReference type="PANTHER" id="PTHR44167">
    <property type="entry name" value="OVARIAN-SPECIFIC SERINE/THREONINE-PROTEIN KINASE LOK-RELATED"/>
    <property type="match status" value="1"/>
</dbReference>
<dbReference type="PROSITE" id="PS50011">
    <property type="entry name" value="PROTEIN_KINASE_DOM"/>
    <property type="match status" value="1"/>
</dbReference>
<dbReference type="EMBL" id="MN738876">
    <property type="protein sequence ID" value="QHT29268.1"/>
    <property type="molecule type" value="Genomic_DNA"/>
</dbReference>
<feature type="region of interest" description="Disordered" evidence="1">
    <location>
        <begin position="411"/>
        <end position="436"/>
    </location>
</feature>
<evidence type="ECO:0000256" key="1">
    <source>
        <dbReference type="SAM" id="MobiDB-lite"/>
    </source>
</evidence>
<dbReference type="SUPFAM" id="SSF47954">
    <property type="entry name" value="Cyclin-like"/>
    <property type="match status" value="1"/>
</dbReference>
<dbReference type="InterPro" id="IPR036915">
    <property type="entry name" value="Cyclin-like_sf"/>
</dbReference>
<organism evidence="3">
    <name type="scientific">viral metagenome</name>
    <dbReference type="NCBI Taxonomy" id="1070528"/>
    <lineage>
        <taxon>unclassified sequences</taxon>
        <taxon>metagenomes</taxon>
        <taxon>organismal metagenomes</taxon>
    </lineage>
</organism>
<dbReference type="PROSITE" id="PS00108">
    <property type="entry name" value="PROTEIN_KINASE_ST"/>
    <property type="match status" value="1"/>
</dbReference>
<proteinExistence type="predicted"/>
<dbReference type="InterPro" id="IPR011009">
    <property type="entry name" value="Kinase-like_dom_sf"/>
</dbReference>
<dbReference type="GO" id="GO:0004674">
    <property type="term" value="F:protein serine/threonine kinase activity"/>
    <property type="evidence" value="ECO:0007669"/>
    <property type="project" value="TreeGrafter"/>
</dbReference>
<dbReference type="InterPro" id="IPR006671">
    <property type="entry name" value="Cyclin_N"/>
</dbReference>
<evidence type="ECO:0000313" key="3">
    <source>
        <dbReference type="EMBL" id="QHT29268.1"/>
    </source>
</evidence>
<dbReference type="GO" id="GO:0005634">
    <property type="term" value="C:nucleus"/>
    <property type="evidence" value="ECO:0007669"/>
    <property type="project" value="TreeGrafter"/>
</dbReference>
<dbReference type="Gene3D" id="1.10.472.10">
    <property type="entry name" value="Cyclin-like"/>
    <property type="match status" value="1"/>
</dbReference>
<dbReference type="GO" id="GO:0005737">
    <property type="term" value="C:cytoplasm"/>
    <property type="evidence" value="ECO:0007669"/>
    <property type="project" value="TreeGrafter"/>
</dbReference>
<dbReference type="PANTHER" id="PTHR44167:SF24">
    <property type="entry name" value="SERINE_THREONINE-PROTEIN KINASE CHK2"/>
    <property type="match status" value="1"/>
</dbReference>
<dbReference type="SMART" id="SM00220">
    <property type="entry name" value="S_TKc"/>
    <property type="match status" value="1"/>
</dbReference>
<evidence type="ECO:0000259" key="2">
    <source>
        <dbReference type="PROSITE" id="PS50011"/>
    </source>
</evidence>
<dbReference type="Gene3D" id="1.10.510.10">
    <property type="entry name" value="Transferase(Phosphotransferase) domain 1"/>
    <property type="match status" value="1"/>
</dbReference>
<dbReference type="Pfam" id="PF00069">
    <property type="entry name" value="Pkinase"/>
    <property type="match status" value="1"/>
</dbReference>
<name>A0A6C0EJT0_9ZZZZ</name>
<dbReference type="InterPro" id="IPR008271">
    <property type="entry name" value="Ser/Thr_kinase_AS"/>
</dbReference>
<feature type="domain" description="Protein kinase" evidence="2">
    <location>
        <begin position="98"/>
        <end position="379"/>
    </location>
</feature>
<dbReference type="Pfam" id="PF00134">
    <property type="entry name" value="Cyclin_N"/>
    <property type="match status" value="1"/>
</dbReference>
<dbReference type="InterPro" id="IPR000719">
    <property type="entry name" value="Prot_kinase_dom"/>
</dbReference>
<accession>A0A6C0EJT0</accession>